<organism evidence="2 3">
    <name type="scientific">Halorubrum ezzemoulense DSM 17463</name>
    <dbReference type="NCBI Taxonomy" id="1121945"/>
    <lineage>
        <taxon>Archaea</taxon>
        <taxon>Methanobacteriati</taxon>
        <taxon>Methanobacteriota</taxon>
        <taxon>Stenosarchaea group</taxon>
        <taxon>Halobacteria</taxon>
        <taxon>Halobacteriales</taxon>
        <taxon>Haloferacaceae</taxon>
        <taxon>Halorubrum</taxon>
    </lineage>
</organism>
<dbReference type="EMBL" id="NEDJ01000017">
    <property type="protein sequence ID" value="OSP08270.1"/>
    <property type="molecule type" value="Genomic_DNA"/>
</dbReference>
<evidence type="ECO:0000313" key="2">
    <source>
        <dbReference type="EMBL" id="OSP08270.1"/>
    </source>
</evidence>
<proteinExistence type="predicted"/>
<comment type="caution">
    <text evidence="2">The sequence shown here is derived from an EMBL/GenBank/DDBJ whole genome shotgun (WGS) entry which is preliminary data.</text>
</comment>
<dbReference type="Gene3D" id="1.25.10.10">
    <property type="entry name" value="Leucine-rich Repeat Variant"/>
    <property type="match status" value="1"/>
</dbReference>
<dbReference type="InterPro" id="IPR016024">
    <property type="entry name" value="ARM-type_fold"/>
</dbReference>
<sequence>MVTDLDRAETLKEQAGDELPDSDVQTLIELLDSDDEEAQGVAAKALRSHSKDHAAELQEYATTIRSRVTDPDQDSTRQSYLGETISQIGLIDPEEVVPIAETLFEFTMKPWRFFSYTDALVAAAAEHNEVLEFLRSQTDSDSKPERNNAQYVLSRVADDAPDRLTPYLQEFVDVINDDSEYLKIRGHAAKTYGLAATDSTSVRPAGDALATLLDSRESTAVKGALTALAPIIDHPSMELAPHRFEDRIEVLSDGGDPEIILFSEDKARVETVQEYLSEQTGTQTTANGGSETRVFNGSETTEQTATATQNQTADTSDSSSVSFCPNCGENLSQWSDPAFCSGCGFEFS</sequence>
<name>A0A1X4H8M4_HALEZ</name>
<reference evidence="2 3" key="1">
    <citation type="submission" date="2017-04" db="EMBL/GenBank/DDBJ databases">
        <title>MLSA of the genus Halorubrum.</title>
        <authorList>
            <person name="De La Haba R."/>
            <person name="Sanchez-Porro C."/>
            <person name="Infante-Dominguez C."/>
            <person name="Ventosa A."/>
        </authorList>
    </citation>
    <scope>NUCLEOTIDE SEQUENCE [LARGE SCALE GENOMIC DNA]</scope>
    <source>
        <strain evidence="2 3">DSM 17463</strain>
    </source>
</reference>
<feature type="region of interest" description="Disordered" evidence="1">
    <location>
        <begin position="1"/>
        <end position="22"/>
    </location>
</feature>
<evidence type="ECO:0008006" key="4">
    <source>
        <dbReference type="Google" id="ProtNLM"/>
    </source>
</evidence>
<accession>A0A1X4H8M4</accession>
<dbReference type="InterPro" id="IPR011989">
    <property type="entry name" value="ARM-like"/>
</dbReference>
<evidence type="ECO:0000256" key="1">
    <source>
        <dbReference type="SAM" id="MobiDB-lite"/>
    </source>
</evidence>
<feature type="region of interest" description="Disordered" evidence="1">
    <location>
        <begin position="277"/>
        <end position="319"/>
    </location>
</feature>
<protein>
    <recommendedName>
        <fullName evidence="4">HEAT repeat domain-containing protein</fullName>
    </recommendedName>
</protein>
<feature type="compositionally biased region" description="Low complexity" evidence="1">
    <location>
        <begin position="300"/>
        <end position="315"/>
    </location>
</feature>
<dbReference type="RefSeq" id="WP_049932972.1">
    <property type="nucleotide sequence ID" value="NZ_ATXS01000017.1"/>
</dbReference>
<dbReference type="Proteomes" id="UP000193587">
    <property type="component" value="Unassembled WGS sequence"/>
</dbReference>
<feature type="compositionally biased region" description="Basic and acidic residues" evidence="1">
    <location>
        <begin position="1"/>
        <end position="15"/>
    </location>
</feature>
<evidence type="ECO:0000313" key="3">
    <source>
        <dbReference type="Proteomes" id="UP000193587"/>
    </source>
</evidence>
<dbReference type="SUPFAM" id="SSF48371">
    <property type="entry name" value="ARM repeat"/>
    <property type="match status" value="1"/>
</dbReference>
<feature type="compositionally biased region" description="Polar residues" evidence="1">
    <location>
        <begin position="277"/>
        <end position="299"/>
    </location>
</feature>
<gene>
    <name evidence="2" type="ORF">B9H04_06820</name>
</gene>
<dbReference type="AlphaFoldDB" id="A0A1X4H8M4"/>